<dbReference type="PROSITE" id="PS50011">
    <property type="entry name" value="PROTEIN_KINASE_DOM"/>
    <property type="match status" value="1"/>
</dbReference>
<organism evidence="10 11">
    <name type="scientific">Brachionus calyciflorus</name>
    <dbReference type="NCBI Taxonomy" id="104777"/>
    <lineage>
        <taxon>Eukaryota</taxon>
        <taxon>Metazoa</taxon>
        <taxon>Spiralia</taxon>
        <taxon>Gnathifera</taxon>
        <taxon>Rotifera</taxon>
        <taxon>Eurotatoria</taxon>
        <taxon>Monogononta</taxon>
        <taxon>Pseudotrocha</taxon>
        <taxon>Ploima</taxon>
        <taxon>Brachionidae</taxon>
        <taxon>Brachionus</taxon>
    </lineage>
</organism>
<dbReference type="Proteomes" id="UP000663879">
    <property type="component" value="Unassembled WGS sequence"/>
</dbReference>
<comment type="catalytic activity">
    <reaction evidence="7">
        <text>L-threonyl-[protein] + ATP = O-phospho-L-threonyl-[protein] + ADP + H(+)</text>
        <dbReference type="Rhea" id="RHEA:46608"/>
        <dbReference type="Rhea" id="RHEA-COMP:11060"/>
        <dbReference type="Rhea" id="RHEA-COMP:11605"/>
        <dbReference type="ChEBI" id="CHEBI:15378"/>
        <dbReference type="ChEBI" id="CHEBI:30013"/>
        <dbReference type="ChEBI" id="CHEBI:30616"/>
        <dbReference type="ChEBI" id="CHEBI:61977"/>
        <dbReference type="ChEBI" id="CHEBI:456216"/>
        <dbReference type="EC" id="2.7.11.1"/>
    </reaction>
</comment>
<comment type="caution">
    <text evidence="10">The sequence shown here is derived from an EMBL/GenBank/DDBJ whole genome shotgun (WGS) entry which is preliminary data.</text>
</comment>
<dbReference type="OrthoDB" id="248923at2759"/>
<evidence type="ECO:0000256" key="3">
    <source>
        <dbReference type="ARBA" id="ARBA00022679"/>
    </source>
</evidence>
<keyword evidence="5" id="KW-0418">Kinase</keyword>
<reference evidence="10" key="1">
    <citation type="submission" date="2021-02" db="EMBL/GenBank/DDBJ databases">
        <authorList>
            <person name="Nowell W R."/>
        </authorList>
    </citation>
    <scope>NUCLEOTIDE SEQUENCE</scope>
    <source>
        <strain evidence="10">Ploen Becks lab</strain>
    </source>
</reference>
<keyword evidence="2" id="KW-0723">Serine/threonine-protein kinase</keyword>
<dbReference type="Pfam" id="PF00069">
    <property type="entry name" value="Pkinase"/>
    <property type="match status" value="1"/>
</dbReference>
<dbReference type="EC" id="2.7.11.1" evidence="1"/>
<evidence type="ECO:0000256" key="8">
    <source>
        <dbReference type="ARBA" id="ARBA00048679"/>
    </source>
</evidence>
<gene>
    <name evidence="10" type="ORF">OXX778_LOCUS873</name>
</gene>
<feature type="domain" description="Protein kinase" evidence="9">
    <location>
        <begin position="18"/>
        <end position="272"/>
    </location>
</feature>
<keyword evidence="11" id="KW-1185">Reference proteome</keyword>
<evidence type="ECO:0000256" key="5">
    <source>
        <dbReference type="ARBA" id="ARBA00022777"/>
    </source>
</evidence>
<dbReference type="GO" id="GO:0004674">
    <property type="term" value="F:protein serine/threonine kinase activity"/>
    <property type="evidence" value="ECO:0007669"/>
    <property type="project" value="UniProtKB-KW"/>
</dbReference>
<evidence type="ECO:0000256" key="2">
    <source>
        <dbReference type="ARBA" id="ARBA00022527"/>
    </source>
</evidence>
<keyword evidence="4" id="KW-0547">Nucleotide-binding</keyword>
<evidence type="ECO:0000256" key="6">
    <source>
        <dbReference type="ARBA" id="ARBA00022840"/>
    </source>
</evidence>
<dbReference type="PANTHER" id="PTHR44899">
    <property type="entry name" value="CAMK FAMILY PROTEIN KINASE"/>
    <property type="match status" value="1"/>
</dbReference>
<dbReference type="InterPro" id="IPR011009">
    <property type="entry name" value="Kinase-like_dom_sf"/>
</dbReference>
<keyword evidence="3" id="KW-0808">Transferase</keyword>
<evidence type="ECO:0000256" key="1">
    <source>
        <dbReference type="ARBA" id="ARBA00012513"/>
    </source>
</evidence>
<evidence type="ECO:0000313" key="10">
    <source>
        <dbReference type="EMBL" id="CAF0709863.1"/>
    </source>
</evidence>
<sequence length="333" mass="37835">MSDKNDSSESENLIANRYKIEKKINKNSNGKIYIVSDTRNDDLKCLKMIDFSTENRIQMKELIREESILSLLGSPYIVKYIESFFSSEKLCIVTEYCDGRDLAHKIKELKNKGEKLPEEKILHWFAQLLSACNYIHSRRILHRNIKPGNILLKNGIVKLGDFGISRALKGNEDASTFIGTPYYMSPEVVKNEKYNSKSDIWSIGCVLYELATYQRPFVGDKIFEIFNSILNDECPSIVNLYSKDLNKILKKILNKSPSLRPGADELLCEPLVSNYVKNLIESSLNCSNTPDKMEALINSLAALNDILDDDVFGQFDDKSTLKGTTNSTLRSTN</sequence>
<evidence type="ECO:0000313" key="11">
    <source>
        <dbReference type="Proteomes" id="UP000663879"/>
    </source>
</evidence>
<dbReference type="GO" id="GO:0005524">
    <property type="term" value="F:ATP binding"/>
    <property type="evidence" value="ECO:0007669"/>
    <property type="project" value="UniProtKB-KW"/>
</dbReference>
<proteinExistence type="predicted"/>
<accession>A0A813M3E9</accession>
<keyword evidence="6" id="KW-0067">ATP-binding</keyword>
<name>A0A813M3E9_9BILA</name>
<dbReference type="InterPro" id="IPR051131">
    <property type="entry name" value="NEK_Ser/Thr_kinase_NIMA"/>
</dbReference>
<evidence type="ECO:0000256" key="7">
    <source>
        <dbReference type="ARBA" id="ARBA00047899"/>
    </source>
</evidence>
<dbReference type="Gene3D" id="1.10.510.10">
    <property type="entry name" value="Transferase(Phosphotransferase) domain 1"/>
    <property type="match status" value="1"/>
</dbReference>
<dbReference type="SUPFAM" id="SSF56112">
    <property type="entry name" value="Protein kinase-like (PK-like)"/>
    <property type="match status" value="1"/>
</dbReference>
<protein>
    <recommendedName>
        <fullName evidence="1">non-specific serine/threonine protein kinase</fullName>
        <ecNumber evidence="1">2.7.11.1</ecNumber>
    </recommendedName>
</protein>
<dbReference type="CDD" id="cd08215">
    <property type="entry name" value="STKc_Nek"/>
    <property type="match status" value="1"/>
</dbReference>
<evidence type="ECO:0000259" key="9">
    <source>
        <dbReference type="PROSITE" id="PS50011"/>
    </source>
</evidence>
<comment type="catalytic activity">
    <reaction evidence="8">
        <text>L-seryl-[protein] + ATP = O-phospho-L-seryl-[protein] + ADP + H(+)</text>
        <dbReference type="Rhea" id="RHEA:17989"/>
        <dbReference type="Rhea" id="RHEA-COMP:9863"/>
        <dbReference type="Rhea" id="RHEA-COMP:11604"/>
        <dbReference type="ChEBI" id="CHEBI:15378"/>
        <dbReference type="ChEBI" id="CHEBI:29999"/>
        <dbReference type="ChEBI" id="CHEBI:30616"/>
        <dbReference type="ChEBI" id="CHEBI:83421"/>
        <dbReference type="ChEBI" id="CHEBI:456216"/>
        <dbReference type="EC" id="2.7.11.1"/>
    </reaction>
</comment>
<evidence type="ECO:0000256" key="4">
    <source>
        <dbReference type="ARBA" id="ARBA00022741"/>
    </source>
</evidence>
<dbReference type="EMBL" id="CAJNOC010000049">
    <property type="protein sequence ID" value="CAF0709863.1"/>
    <property type="molecule type" value="Genomic_DNA"/>
</dbReference>
<dbReference type="PANTHER" id="PTHR44899:SF8">
    <property type="entry name" value="NIMA-RELATED KINASE 11"/>
    <property type="match status" value="1"/>
</dbReference>
<dbReference type="InterPro" id="IPR000719">
    <property type="entry name" value="Prot_kinase_dom"/>
</dbReference>
<dbReference type="AlphaFoldDB" id="A0A813M3E9"/>